<evidence type="ECO:0000313" key="1">
    <source>
        <dbReference type="EMBL" id="GAA4884874.1"/>
    </source>
</evidence>
<dbReference type="RefSeq" id="WP_345701597.1">
    <property type="nucleotide sequence ID" value="NZ_BAABIS010000001.1"/>
</dbReference>
<dbReference type="EMBL" id="BAABIS010000001">
    <property type="protein sequence ID" value="GAA4884874.1"/>
    <property type="molecule type" value="Genomic_DNA"/>
</dbReference>
<dbReference type="Proteomes" id="UP001501752">
    <property type="component" value="Unassembled WGS sequence"/>
</dbReference>
<sequence>MRRPRRRAEITLTAVAERQVARLTDPAEIHALDRALAALSADPALGVPIPGTSPELRDYTDPVDVVRLIYYVTARRTVLVLTYLEVG</sequence>
<organism evidence="1 2">
    <name type="scientific">Kitasatospora terrestris</name>
    <dbReference type="NCBI Taxonomy" id="258051"/>
    <lineage>
        <taxon>Bacteria</taxon>
        <taxon>Bacillati</taxon>
        <taxon>Actinomycetota</taxon>
        <taxon>Actinomycetes</taxon>
        <taxon>Kitasatosporales</taxon>
        <taxon>Streptomycetaceae</taxon>
        <taxon>Kitasatospora</taxon>
    </lineage>
</organism>
<name>A0ABP9EZW6_9ACTN</name>
<accession>A0ABP9EZW6</accession>
<evidence type="ECO:0000313" key="2">
    <source>
        <dbReference type="Proteomes" id="UP001501752"/>
    </source>
</evidence>
<reference evidence="2" key="1">
    <citation type="journal article" date="2019" name="Int. J. Syst. Evol. Microbiol.">
        <title>The Global Catalogue of Microorganisms (GCM) 10K type strain sequencing project: providing services to taxonomists for standard genome sequencing and annotation.</title>
        <authorList>
            <consortium name="The Broad Institute Genomics Platform"/>
            <consortium name="The Broad Institute Genome Sequencing Center for Infectious Disease"/>
            <person name="Wu L."/>
            <person name="Ma J."/>
        </authorList>
    </citation>
    <scope>NUCLEOTIDE SEQUENCE [LARGE SCALE GENOMIC DNA]</scope>
    <source>
        <strain evidence="2">JCM 13006</strain>
    </source>
</reference>
<comment type="caution">
    <text evidence="1">The sequence shown here is derived from an EMBL/GenBank/DDBJ whole genome shotgun (WGS) entry which is preliminary data.</text>
</comment>
<proteinExistence type="predicted"/>
<gene>
    <name evidence="1" type="ORF">GCM10023235_77310</name>
</gene>
<protein>
    <submittedName>
        <fullName evidence="1">Uncharacterized protein</fullName>
    </submittedName>
</protein>
<keyword evidence="2" id="KW-1185">Reference proteome</keyword>